<gene>
    <name evidence="1" type="ORF">BV394_12830</name>
</gene>
<dbReference type="GO" id="GO:0009055">
    <property type="term" value="F:electron transfer activity"/>
    <property type="evidence" value="ECO:0007669"/>
    <property type="project" value="InterPro"/>
</dbReference>
<dbReference type="OrthoDB" id="7365807at2"/>
<protein>
    <submittedName>
        <fullName evidence="1">Uncharacterized protein</fullName>
    </submittedName>
</protein>
<dbReference type="SUPFAM" id="SSF46626">
    <property type="entry name" value="Cytochrome c"/>
    <property type="match status" value="1"/>
</dbReference>
<sequence length="265" mass="27986">MRSGWKLVLTFTVLLSSALAAGAQDRQVVVAADPALESSGLMAHLAPRFLLKTRIRVLSVPFENAAGAGGADVLLAPVEALPDAAPALRDEARTYAVRSTHENADAAAATYAARFVDWLTSEIGGNTVAAFAPGGTQIYFPATGPAADASGPAPTGDAVLGEKLSLTFCGRCHVVGPQNRMKGLGSTPSFGVMRTFADWEVRFSTFYLLNPHPSFTQIADVTEPFDEGRPPPIIPLEMTMEHLEAIMAYVTGIDPADLGAPIRHQ</sequence>
<dbReference type="STRING" id="1267768.BV394_12830"/>
<dbReference type="EMBL" id="CP019124">
    <property type="protein sequence ID" value="APX90500.1"/>
    <property type="molecule type" value="Genomic_DNA"/>
</dbReference>
<name>A0A1U7DKI5_9RHOB</name>
<evidence type="ECO:0000313" key="2">
    <source>
        <dbReference type="Proteomes" id="UP000187266"/>
    </source>
</evidence>
<proteinExistence type="predicted"/>
<accession>A0A2M9DCC3</accession>
<accession>A0A1U7DKI5</accession>
<reference evidence="1 2" key="1">
    <citation type="submission" date="2017-01" db="EMBL/GenBank/DDBJ databases">
        <title>Genomic analysis of Xuhuaishuia manganoxidans DY6-4.</title>
        <authorList>
            <person name="Wang X."/>
        </authorList>
    </citation>
    <scope>NUCLEOTIDE SEQUENCE [LARGE SCALE GENOMIC DNA]</scope>
    <source>
        <strain evidence="1 2">DY6-4</strain>
    </source>
</reference>
<dbReference type="GO" id="GO:0020037">
    <property type="term" value="F:heme binding"/>
    <property type="evidence" value="ECO:0007669"/>
    <property type="project" value="InterPro"/>
</dbReference>
<dbReference type="InterPro" id="IPR009056">
    <property type="entry name" value="Cyt_c-like_dom"/>
</dbReference>
<dbReference type="AlphaFoldDB" id="A0A1U7DKI5"/>
<keyword evidence="2" id="KW-1185">Reference proteome</keyword>
<dbReference type="InterPro" id="IPR036909">
    <property type="entry name" value="Cyt_c-like_dom_sf"/>
</dbReference>
<dbReference type="Proteomes" id="UP000187266">
    <property type="component" value="Chromosome"/>
</dbReference>
<evidence type="ECO:0000313" key="1">
    <source>
        <dbReference type="EMBL" id="APX90500.1"/>
    </source>
</evidence>
<dbReference type="PROSITE" id="PS51007">
    <property type="entry name" value="CYTC"/>
    <property type="match status" value="1"/>
</dbReference>
<organism evidence="1 2">
    <name type="scientific">Brevirhabdus pacifica</name>
    <dbReference type="NCBI Taxonomy" id="1267768"/>
    <lineage>
        <taxon>Bacteria</taxon>
        <taxon>Pseudomonadati</taxon>
        <taxon>Pseudomonadota</taxon>
        <taxon>Alphaproteobacteria</taxon>
        <taxon>Rhodobacterales</taxon>
        <taxon>Paracoccaceae</taxon>
        <taxon>Brevirhabdus</taxon>
    </lineage>
</organism>